<name>A0ABQ1R7I2_9ALTE</name>
<feature type="transmembrane region" description="Helical" evidence="1">
    <location>
        <begin position="39"/>
        <end position="64"/>
    </location>
</feature>
<feature type="transmembrane region" description="Helical" evidence="1">
    <location>
        <begin position="12"/>
        <end position="33"/>
    </location>
</feature>
<dbReference type="RefSeq" id="WP_099033670.1">
    <property type="nucleotide sequence ID" value="NZ_BMGJ01000005.1"/>
</dbReference>
<keyword evidence="1" id="KW-0472">Membrane</keyword>
<dbReference type="Proteomes" id="UP000614272">
    <property type="component" value="Unassembled WGS sequence"/>
</dbReference>
<dbReference type="EMBL" id="BMGJ01000005">
    <property type="protein sequence ID" value="GGD61242.1"/>
    <property type="molecule type" value="Genomic_DNA"/>
</dbReference>
<comment type="caution">
    <text evidence="2">The sequence shown here is derived from an EMBL/GenBank/DDBJ whole genome shotgun (WGS) entry which is preliminary data.</text>
</comment>
<keyword evidence="1" id="KW-0812">Transmembrane</keyword>
<proteinExistence type="predicted"/>
<reference evidence="3" key="1">
    <citation type="journal article" date="2019" name="Int. J. Syst. Evol. Microbiol.">
        <title>The Global Catalogue of Microorganisms (GCM) 10K type strain sequencing project: providing services to taxonomists for standard genome sequencing and annotation.</title>
        <authorList>
            <consortium name="The Broad Institute Genomics Platform"/>
            <consortium name="The Broad Institute Genome Sequencing Center for Infectious Disease"/>
            <person name="Wu L."/>
            <person name="Ma J."/>
        </authorList>
    </citation>
    <scope>NUCLEOTIDE SEQUENCE [LARGE SCALE GENOMIC DNA]</scope>
    <source>
        <strain evidence="3">CGMCC 1.12923</strain>
    </source>
</reference>
<organism evidence="2 3">
    <name type="scientific">Lacimicrobium alkaliphilum</name>
    <dbReference type="NCBI Taxonomy" id="1526571"/>
    <lineage>
        <taxon>Bacteria</taxon>
        <taxon>Pseudomonadati</taxon>
        <taxon>Pseudomonadota</taxon>
        <taxon>Gammaproteobacteria</taxon>
        <taxon>Alteromonadales</taxon>
        <taxon>Alteromonadaceae</taxon>
        <taxon>Lacimicrobium</taxon>
    </lineage>
</organism>
<dbReference type="PROSITE" id="PS51257">
    <property type="entry name" value="PROKAR_LIPOPROTEIN"/>
    <property type="match status" value="1"/>
</dbReference>
<evidence type="ECO:0000256" key="1">
    <source>
        <dbReference type="SAM" id="Phobius"/>
    </source>
</evidence>
<accession>A0ABQ1R7I2</accession>
<protein>
    <recommendedName>
        <fullName evidence="4">DUF2798 domain-containing protein</fullName>
    </recommendedName>
</protein>
<dbReference type="InterPro" id="IPR021529">
    <property type="entry name" value="DUF2798"/>
</dbReference>
<evidence type="ECO:0000313" key="2">
    <source>
        <dbReference type="EMBL" id="GGD61242.1"/>
    </source>
</evidence>
<keyword evidence="3" id="KW-1185">Reference proteome</keyword>
<gene>
    <name evidence="2" type="ORF">GCM10011357_15730</name>
</gene>
<keyword evidence="1" id="KW-1133">Transmembrane helix</keyword>
<dbReference type="Pfam" id="PF11391">
    <property type="entry name" value="DUF2798"/>
    <property type="match status" value="1"/>
</dbReference>
<evidence type="ECO:0008006" key="4">
    <source>
        <dbReference type="Google" id="ProtNLM"/>
    </source>
</evidence>
<evidence type="ECO:0000313" key="3">
    <source>
        <dbReference type="Proteomes" id="UP000614272"/>
    </source>
</evidence>
<sequence length="73" mass="8186">MVSPRFKAILTSFFMSLSMSCIMSLVVTLYNLGLPDGLLFIWLNAWGFGFMVAFPVVLVISPLIRRLVAWMVG</sequence>